<proteinExistence type="predicted"/>
<dbReference type="EMBL" id="JAUSVX010000026">
    <property type="protein sequence ID" value="MDQ0474756.1"/>
    <property type="molecule type" value="Genomic_DNA"/>
</dbReference>
<dbReference type="PANTHER" id="PTHR43433:SF5">
    <property type="entry name" value="AB HYDROLASE-1 DOMAIN-CONTAINING PROTEIN"/>
    <property type="match status" value="1"/>
</dbReference>
<reference evidence="2 3" key="1">
    <citation type="submission" date="2023-07" db="EMBL/GenBank/DDBJ databases">
        <title>Genomic Encyclopedia of Type Strains, Phase IV (KMG-IV): sequencing the most valuable type-strain genomes for metagenomic binning, comparative biology and taxonomic classification.</title>
        <authorList>
            <person name="Goeker M."/>
        </authorList>
    </citation>
    <scope>NUCLEOTIDE SEQUENCE [LARGE SCALE GENOMIC DNA]</scope>
    <source>
        <strain evidence="2 3">DSM 19619</strain>
    </source>
</reference>
<dbReference type="PANTHER" id="PTHR43433">
    <property type="entry name" value="HYDROLASE, ALPHA/BETA FOLD FAMILY PROTEIN"/>
    <property type="match status" value="1"/>
</dbReference>
<accession>A0ABU0JKD6</accession>
<dbReference type="Gene3D" id="3.40.50.1820">
    <property type="entry name" value="alpha/beta hydrolase"/>
    <property type="match status" value="1"/>
</dbReference>
<dbReference type="InterPro" id="IPR050471">
    <property type="entry name" value="AB_hydrolase"/>
</dbReference>
<comment type="caution">
    <text evidence="2">The sequence shown here is derived from an EMBL/GenBank/DDBJ whole genome shotgun (WGS) entry which is preliminary data.</text>
</comment>
<dbReference type="RefSeq" id="WP_307284929.1">
    <property type="nucleotide sequence ID" value="NZ_JAUSVX010000026.1"/>
</dbReference>
<dbReference type="InterPro" id="IPR029058">
    <property type="entry name" value="AB_hydrolase_fold"/>
</dbReference>
<dbReference type="Proteomes" id="UP001242480">
    <property type="component" value="Unassembled WGS sequence"/>
</dbReference>
<gene>
    <name evidence="2" type="ORF">QO011_007798</name>
</gene>
<evidence type="ECO:0000259" key="1">
    <source>
        <dbReference type="Pfam" id="PF00561"/>
    </source>
</evidence>
<keyword evidence="3" id="KW-1185">Reference proteome</keyword>
<dbReference type="SUPFAM" id="SSF53474">
    <property type="entry name" value="alpha/beta-Hydrolases"/>
    <property type="match status" value="1"/>
</dbReference>
<dbReference type="Pfam" id="PF00561">
    <property type="entry name" value="Abhydrolase_1"/>
    <property type="match status" value="1"/>
</dbReference>
<organism evidence="2 3">
    <name type="scientific">Labrys wisconsinensis</name>
    <dbReference type="NCBI Taxonomy" id="425677"/>
    <lineage>
        <taxon>Bacteria</taxon>
        <taxon>Pseudomonadati</taxon>
        <taxon>Pseudomonadota</taxon>
        <taxon>Alphaproteobacteria</taxon>
        <taxon>Hyphomicrobiales</taxon>
        <taxon>Xanthobacteraceae</taxon>
        <taxon>Labrys</taxon>
    </lineage>
</organism>
<feature type="domain" description="AB hydrolase-1" evidence="1">
    <location>
        <begin position="23"/>
        <end position="236"/>
    </location>
</feature>
<sequence>MSFAAFERDGVALRYRDVGEGLPVLFQHGLGGDEAQVAQVFPAAPAVRRITLECRGQGGSAFGPPADLSIATFADDLAALAGRLGLGPAVVGGISMGAAIALRLAVRRPDMARGLILARPAWVDTPAPVNMRPYGLVGELMAAHEPDEARRRFAASAAAAELAAAAPDNLASLAGFFARPDPVRFAGLLRAIAADGPDVTEADIRRIAVPTLVIGHGVDLAHPLVFAQRLAALIPGAVLVEITPKAVDRAAYEREFRDALAGFLGRLA</sequence>
<dbReference type="InterPro" id="IPR000073">
    <property type="entry name" value="AB_hydrolase_1"/>
</dbReference>
<name>A0ABU0JKD6_9HYPH</name>
<evidence type="ECO:0000313" key="3">
    <source>
        <dbReference type="Proteomes" id="UP001242480"/>
    </source>
</evidence>
<evidence type="ECO:0000313" key="2">
    <source>
        <dbReference type="EMBL" id="MDQ0474756.1"/>
    </source>
</evidence>
<protein>
    <submittedName>
        <fullName evidence="2">Pimeloyl-ACP methyl ester carboxylesterase</fullName>
    </submittedName>
</protein>